<name>A0A1H9QPL1_9ACTN</name>
<feature type="compositionally biased region" description="Basic and acidic residues" evidence="1">
    <location>
        <begin position="12"/>
        <end position="22"/>
    </location>
</feature>
<sequence>MGTGSDFGLLADTRKATDGPRRKEFCGRAAIPSRRNQGAFSNLPAPRWRMLDDAEFFLTMPGHEHWEAGEPCSWRKT</sequence>
<evidence type="ECO:0000313" key="3">
    <source>
        <dbReference type="Proteomes" id="UP000182841"/>
    </source>
</evidence>
<evidence type="ECO:0000256" key="1">
    <source>
        <dbReference type="SAM" id="MobiDB-lite"/>
    </source>
</evidence>
<keyword evidence="3" id="KW-1185">Reference proteome</keyword>
<organism evidence="2 3">
    <name type="scientific">Streptomyces qinglanensis</name>
    <dbReference type="NCBI Taxonomy" id="943816"/>
    <lineage>
        <taxon>Bacteria</taxon>
        <taxon>Bacillati</taxon>
        <taxon>Actinomycetota</taxon>
        <taxon>Actinomycetes</taxon>
        <taxon>Kitasatosporales</taxon>
        <taxon>Streptomycetaceae</taxon>
        <taxon>Streptomyces</taxon>
    </lineage>
</organism>
<proteinExistence type="predicted"/>
<accession>A0A1H9QPL1</accession>
<dbReference type="AlphaFoldDB" id="A0A1H9QPL1"/>
<dbReference type="EMBL" id="FOGO01000003">
    <property type="protein sequence ID" value="SER62388.1"/>
    <property type="molecule type" value="Genomic_DNA"/>
</dbReference>
<protein>
    <submittedName>
        <fullName evidence="2">Uncharacterized protein</fullName>
    </submittedName>
</protein>
<reference evidence="3" key="1">
    <citation type="submission" date="2016-10" db="EMBL/GenBank/DDBJ databases">
        <authorList>
            <person name="Varghese N."/>
            <person name="Submissions S."/>
        </authorList>
    </citation>
    <scope>NUCLEOTIDE SEQUENCE [LARGE SCALE GENOMIC DNA]</scope>
    <source>
        <strain evidence="3">CGMCC 4.6825</strain>
    </source>
</reference>
<gene>
    <name evidence="2" type="ORF">SAMN05421870_10334</name>
</gene>
<evidence type="ECO:0000313" key="2">
    <source>
        <dbReference type="EMBL" id="SER62388.1"/>
    </source>
</evidence>
<feature type="region of interest" description="Disordered" evidence="1">
    <location>
        <begin position="1"/>
        <end position="22"/>
    </location>
</feature>
<dbReference type="Proteomes" id="UP000182841">
    <property type="component" value="Unassembled WGS sequence"/>
</dbReference>